<accession>A0ABF7QNM5</accession>
<evidence type="ECO:0000313" key="2">
    <source>
        <dbReference type="EMBL" id="ACI55480.1"/>
    </source>
</evidence>
<feature type="domain" description="GmrSD restriction endonucleases N-terminal" evidence="1">
    <location>
        <begin position="13"/>
        <end position="170"/>
    </location>
</feature>
<protein>
    <recommendedName>
        <fullName evidence="1">GmrSD restriction endonucleases N-terminal domain-containing protein</fullName>
    </recommendedName>
</protein>
<evidence type="ECO:0000259" key="1">
    <source>
        <dbReference type="Pfam" id="PF03235"/>
    </source>
</evidence>
<keyword evidence="3" id="KW-1185">Reference proteome</keyword>
<dbReference type="KEGG" id="rlt:Rleg2_2200"/>
<reference evidence="2 3" key="1">
    <citation type="journal article" date="2010" name="Stand. Genomic Sci.">
        <title>Complete genome sequence of Rhizobium leguminosarum bv trifolii strain WSM2304, an effective microsymbiont of the South American clover Trifolium polymorphum.</title>
        <authorList>
            <person name="Reeve W."/>
            <person name="O'Hara G."/>
            <person name="Chain P."/>
            <person name="Ardley J."/>
            <person name="Brau L."/>
            <person name="Nandesena K."/>
            <person name="Tiwari R."/>
            <person name="Malfatti S."/>
            <person name="Kiss H."/>
            <person name="Lapidus A."/>
            <person name="Copeland A."/>
            <person name="Nolan M."/>
            <person name="Land M."/>
            <person name="Ivanova N."/>
            <person name="Mavromatis K."/>
            <person name="Markowitz V."/>
            <person name="Kyrpides N."/>
            <person name="Melino V."/>
            <person name="Denton M."/>
            <person name="Yates R."/>
            <person name="Howieson J."/>
        </authorList>
    </citation>
    <scope>NUCLEOTIDE SEQUENCE [LARGE SCALE GENOMIC DNA]</scope>
    <source>
        <strain evidence="2 3">WSM2304</strain>
    </source>
</reference>
<dbReference type="PANTHER" id="PTHR39639:SF1">
    <property type="entry name" value="DUF262 DOMAIN-CONTAINING PROTEIN"/>
    <property type="match status" value="1"/>
</dbReference>
<sequence>MAELVSQPTVIQSLYGMYRDGKIFVNRKYQRKLVWTLEEKQRLVESIIKKYPIPAVLVAESLEKPGVYEVIDGLQRLNAIFSYIENFYPDIERRYFDVTKFSTAAGYAEANLFSISADENKLPSKEVSTILDYPLALSVMRNATEAEVNDVFDRINTYGHRLSDQERRQAGIQNDFSNLVREVACVVRGDVSQERLPLYDMPSISINLPKMNHGYEVDAEEVFWVKQGILRSTDLRDSLDEQCIADIAASIVLGAVIDRSKDALDLIYGEDTTESKSVLAALGVYGADRLKDELKFCIQEIEQACEASGKKLRDIIFSKKTTNAFPSVFAVIFIALHDVIVREKKRITNYGALVGSLHNIVDRLETGRKSTSPDERDKNIRAVKGLIAGAFVEDEEVYKNIYSNHTAVDLDGIIRRSESELAFYELKQGCLSLDGSGSINQDVIDRVINTICAIANNRPNSYGKVLIGVSDKTADTNRIKELYKIVPRTVGKRSVVGVSREAEKLGISLDKYLMLWKQRMESSQLSDPLKSAVLSNIDYNDYFGLGVIVITIPAQKAISFVGEDVYWRSHDNTILASGAKKVAEITGRF</sequence>
<dbReference type="Gene3D" id="3.30.950.30">
    <property type="entry name" value="Schlafen, AAA domain"/>
    <property type="match status" value="1"/>
</dbReference>
<dbReference type="PANTHER" id="PTHR39639">
    <property type="entry name" value="CHROMOSOME 16, WHOLE GENOME SHOTGUN SEQUENCE"/>
    <property type="match status" value="1"/>
</dbReference>
<dbReference type="Pfam" id="PF03235">
    <property type="entry name" value="GmrSD_N"/>
    <property type="match status" value="1"/>
</dbReference>
<dbReference type="AlphaFoldDB" id="A0ABF7QNM5"/>
<dbReference type="InterPro" id="IPR004919">
    <property type="entry name" value="GmrSD_N"/>
</dbReference>
<organism evidence="2 3">
    <name type="scientific">Rhizobium leguminosarum bv. trifolii (strain WSM2304)</name>
    <dbReference type="NCBI Taxonomy" id="395492"/>
    <lineage>
        <taxon>Bacteria</taxon>
        <taxon>Pseudomonadati</taxon>
        <taxon>Pseudomonadota</taxon>
        <taxon>Alphaproteobacteria</taxon>
        <taxon>Hyphomicrobiales</taxon>
        <taxon>Rhizobiaceae</taxon>
        <taxon>Rhizobium/Agrobacterium group</taxon>
        <taxon>Rhizobium</taxon>
    </lineage>
</organism>
<name>A0ABF7QNM5_RHILW</name>
<proteinExistence type="predicted"/>
<dbReference type="InterPro" id="IPR038461">
    <property type="entry name" value="Schlafen_AlbA_2_dom_sf"/>
</dbReference>
<dbReference type="RefSeq" id="WP_012558025.1">
    <property type="nucleotide sequence ID" value="NC_011369.1"/>
</dbReference>
<dbReference type="Proteomes" id="UP000008330">
    <property type="component" value="Chromosome"/>
</dbReference>
<dbReference type="EMBL" id="CP001191">
    <property type="protein sequence ID" value="ACI55480.1"/>
    <property type="molecule type" value="Genomic_DNA"/>
</dbReference>
<gene>
    <name evidence="2" type="ordered locus">Rleg2_2200</name>
</gene>
<evidence type="ECO:0000313" key="3">
    <source>
        <dbReference type="Proteomes" id="UP000008330"/>
    </source>
</evidence>